<evidence type="ECO:0000313" key="2">
    <source>
        <dbReference type="EMBL" id="EWM20833.1"/>
    </source>
</evidence>
<dbReference type="OrthoDB" id="5313at2759"/>
<keyword evidence="3" id="KW-1185">Reference proteome</keyword>
<evidence type="ECO:0000313" key="3">
    <source>
        <dbReference type="Proteomes" id="UP000019335"/>
    </source>
</evidence>
<reference evidence="2 3" key="1">
    <citation type="journal article" date="2014" name="Mol. Plant">
        <title>Chromosome Scale Genome Assembly and Transcriptome Profiling of Nannochloropsis gaditana in Nitrogen Depletion.</title>
        <authorList>
            <person name="Corteggiani Carpinelli E."/>
            <person name="Telatin A."/>
            <person name="Vitulo N."/>
            <person name="Forcato C."/>
            <person name="D'Angelo M."/>
            <person name="Schiavon R."/>
            <person name="Vezzi A."/>
            <person name="Giacometti G.M."/>
            <person name="Morosinotto T."/>
            <person name="Valle G."/>
        </authorList>
    </citation>
    <scope>NUCLEOTIDE SEQUENCE [LARGE SCALE GENOMIC DNA]</scope>
    <source>
        <strain evidence="2 3">B-31</strain>
    </source>
</reference>
<feature type="signal peptide" evidence="1">
    <location>
        <begin position="1"/>
        <end position="22"/>
    </location>
</feature>
<dbReference type="Proteomes" id="UP000019335">
    <property type="component" value="Unassembled WGS sequence"/>
</dbReference>
<accession>W7TBB9</accession>
<sequence>MPNIRCLLTVVIYVYLTTLAASAFLPSHTITSPSVASFAEVSSKCGRLSTKLEASQRETNFGATRRRILTGYFSKGLVSAAALQVLSFPSPTIAATNKTAIAAYVSQIESGYKELKTMYKEEWASTKAKGGDEVRRRLGIVGTKSPLFRIDKAIKAVQNALLEGDLGEDVSGGVEARKRKRGVQRGWAACKRLNTQFSFIMGGGAS</sequence>
<organism evidence="2 3">
    <name type="scientific">Nannochloropsis gaditana</name>
    <dbReference type="NCBI Taxonomy" id="72520"/>
    <lineage>
        <taxon>Eukaryota</taxon>
        <taxon>Sar</taxon>
        <taxon>Stramenopiles</taxon>
        <taxon>Ochrophyta</taxon>
        <taxon>Eustigmatophyceae</taxon>
        <taxon>Eustigmatales</taxon>
        <taxon>Monodopsidaceae</taxon>
        <taxon>Nannochloropsis</taxon>
    </lineage>
</organism>
<proteinExistence type="predicted"/>
<keyword evidence="1" id="KW-0732">Signal</keyword>
<dbReference type="AlphaFoldDB" id="W7TBB9"/>
<gene>
    <name evidence="2" type="ORF">Naga_100524g2</name>
</gene>
<dbReference type="EMBL" id="AZIL01002772">
    <property type="protein sequence ID" value="EWM20833.1"/>
    <property type="molecule type" value="Genomic_DNA"/>
</dbReference>
<comment type="caution">
    <text evidence="2">The sequence shown here is derived from an EMBL/GenBank/DDBJ whole genome shotgun (WGS) entry which is preliminary data.</text>
</comment>
<protein>
    <submittedName>
        <fullName evidence="2">Uncharacterized protein</fullName>
    </submittedName>
</protein>
<evidence type="ECO:0000256" key="1">
    <source>
        <dbReference type="SAM" id="SignalP"/>
    </source>
</evidence>
<feature type="chain" id="PRO_5004904022" evidence="1">
    <location>
        <begin position="23"/>
        <end position="206"/>
    </location>
</feature>
<name>W7TBB9_9STRA</name>